<evidence type="ECO:0000313" key="9">
    <source>
        <dbReference type="Proteomes" id="UP000824262"/>
    </source>
</evidence>
<evidence type="ECO:0000259" key="7">
    <source>
        <dbReference type="Pfam" id="PF08281"/>
    </source>
</evidence>
<dbReference type="InterPro" id="IPR014284">
    <property type="entry name" value="RNA_pol_sigma-70_dom"/>
</dbReference>
<accession>A0A9D0ZF50</accession>
<evidence type="ECO:0000256" key="1">
    <source>
        <dbReference type="ARBA" id="ARBA00010641"/>
    </source>
</evidence>
<dbReference type="InterPro" id="IPR036388">
    <property type="entry name" value="WH-like_DNA-bd_sf"/>
</dbReference>
<evidence type="ECO:0000259" key="6">
    <source>
        <dbReference type="Pfam" id="PF04542"/>
    </source>
</evidence>
<dbReference type="PANTHER" id="PTHR43133">
    <property type="entry name" value="RNA POLYMERASE ECF-TYPE SIGMA FACTO"/>
    <property type="match status" value="1"/>
</dbReference>
<dbReference type="InterPro" id="IPR013325">
    <property type="entry name" value="RNA_pol_sigma_r2"/>
</dbReference>
<keyword evidence="3" id="KW-0731">Sigma factor</keyword>
<name>A0A9D0ZF50_9FIRM</name>
<evidence type="ECO:0000256" key="2">
    <source>
        <dbReference type="ARBA" id="ARBA00023015"/>
    </source>
</evidence>
<sequence length="185" mass="20489">MTLGATLSGGGAEVLESYLVRMANGDMSALSGLYERTHAAIYGYALSLLKNVQDAEDVMQDTFVKMFHSAGQYRSAGKPMAYLMTIARNEALMRIRSRGRTVAMSPEDWEEQFADRPDMSQEDMLTLKALLDTLSDEEREIVTLHALTGLKHREIASLLGLALPTVLSKYNRAIKKLGKSLKEAE</sequence>
<evidence type="ECO:0000256" key="3">
    <source>
        <dbReference type="ARBA" id="ARBA00023082"/>
    </source>
</evidence>
<evidence type="ECO:0000313" key="8">
    <source>
        <dbReference type="EMBL" id="HIQ78224.1"/>
    </source>
</evidence>
<dbReference type="InterPro" id="IPR039425">
    <property type="entry name" value="RNA_pol_sigma-70-like"/>
</dbReference>
<dbReference type="CDD" id="cd06171">
    <property type="entry name" value="Sigma70_r4"/>
    <property type="match status" value="1"/>
</dbReference>
<protein>
    <submittedName>
        <fullName evidence="8">RNA polymerase sigma factor</fullName>
    </submittedName>
</protein>
<dbReference type="AlphaFoldDB" id="A0A9D0ZF50"/>
<evidence type="ECO:0000256" key="4">
    <source>
        <dbReference type="ARBA" id="ARBA00023125"/>
    </source>
</evidence>
<dbReference type="Gene3D" id="1.10.1740.10">
    <property type="match status" value="1"/>
</dbReference>
<dbReference type="EMBL" id="DVGA01000034">
    <property type="protein sequence ID" value="HIQ78224.1"/>
    <property type="molecule type" value="Genomic_DNA"/>
</dbReference>
<reference evidence="8" key="2">
    <citation type="journal article" date="2021" name="PeerJ">
        <title>Extensive microbial diversity within the chicken gut microbiome revealed by metagenomics and culture.</title>
        <authorList>
            <person name="Gilroy R."/>
            <person name="Ravi A."/>
            <person name="Getino M."/>
            <person name="Pursley I."/>
            <person name="Horton D.L."/>
            <person name="Alikhan N.F."/>
            <person name="Baker D."/>
            <person name="Gharbi K."/>
            <person name="Hall N."/>
            <person name="Watson M."/>
            <person name="Adriaenssens E.M."/>
            <person name="Foster-Nyarko E."/>
            <person name="Jarju S."/>
            <person name="Secka A."/>
            <person name="Antonio M."/>
            <person name="Oren A."/>
            <person name="Chaudhuri R.R."/>
            <person name="La Ragione R."/>
            <person name="Hildebrand F."/>
            <person name="Pallen M.J."/>
        </authorList>
    </citation>
    <scope>NUCLEOTIDE SEQUENCE</scope>
    <source>
        <strain evidence="8">ChiBcolR7-354</strain>
    </source>
</reference>
<dbReference type="SUPFAM" id="SSF88659">
    <property type="entry name" value="Sigma3 and sigma4 domains of RNA polymerase sigma factors"/>
    <property type="match status" value="1"/>
</dbReference>
<evidence type="ECO:0000256" key="5">
    <source>
        <dbReference type="ARBA" id="ARBA00023163"/>
    </source>
</evidence>
<feature type="domain" description="RNA polymerase sigma factor 70 region 4 type 2" evidence="7">
    <location>
        <begin position="127"/>
        <end position="177"/>
    </location>
</feature>
<keyword evidence="5" id="KW-0804">Transcription</keyword>
<dbReference type="NCBIfam" id="TIGR02937">
    <property type="entry name" value="sigma70-ECF"/>
    <property type="match status" value="1"/>
</dbReference>
<dbReference type="GO" id="GO:0003677">
    <property type="term" value="F:DNA binding"/>
    <property type="evidence" value="ECO:0007669"/>
    <property type="project" value="UniProtKB-KW"/>
</dbReference>
<comment type="caution">
    <text evidence="8">The sequence shown here is derived from an EMBL/GenBank/DDBJ whole genome shotgun (WGS) entry which is preliminary data.</text>
</comment>
<feature type="domain" description="RNA polymerase sigma-70 region 2" evidence="6">
    <location>
        <begin position="33"/>
        <end position="101"/>
    </location>
</feature>
<dbReference type="Pfam" id="PF04542">
    <property type="entry name" value="Sigma70_r2"/>
    <property type="match status" value="1"/>
</dbReference>
<dbReference type="GO" id="GO:0016987">
    <property type="term" value="F:sigma factor activity"/>
    <property type="evidence" value="ECO:0007669"/>
    <property type="project" value="UniProtKB-KW"/>
</dbReference>
<dbReference type="InterPro" id="IPR013249">
    <property type="entry name" value="RNA_pol_sigma70_r4_t2"/>
</dbReference>
<dbReference type="PANTHER" id="PTHR43133:SF8">
    <property type="entry name" value="RNA POLYMERASE SIGMA FACTOR HI_1459-RELATED"/>
    <property type="match status" value="1"/>
</dbReference>
<dbReference type="Proteomes" id="UP000824262">
    <property type="component" value="Unassembled WGS sequence"/>
</dbReference>
<reference evidence="8" key="1">
    <citation type="submission" date="2020-10" db="EMBL/GenBank/DDBJ databases">
        <authorList>
            <person name="Gilroy R."/>
        </authorList>
    </citation>
    <scope>NUCLEOTIDE SEQUENCE</scope>
    <source>
        <strain evidence="8">ChiBcolR7-354</strain>
    </source>
</reference>
<comment type="similarity">
    <text evidence="1">Belongs to the sigma-70 factor family. ECF subfamily.</text>
</comment>
<dbReference type="InterPro" id="IPR013324">
    <property type="entry name" value="RNA_pol_sigma_r3/r4-like"/>
</dbReference>
<organism evidence="8 9">
    <name type="scientific">Candidatus Scatomorpha intestinavium</name>
    <dbReference type="NCBI Taxonomy" id="2840922"/>
    <lineage>
        <taxon>Bacteria</taxon>
        <taxon>Bacillati</taxon>
        <taxon>Bacillota</taxon>
        <taxon>Clostridia</taxon>
        <taxon>Eubacteriales</taxon>
        <taxon>Candidatus Scatomorpha</taxon>
    </lineage>
</organism>
<proteinExistence type="inferred from homology"/>
<dbReference type="SUPFAM" id="SSF88946">
    <property type="entry name" value="Sigma2 domain of RNA polymerase sigma factors"/>
    <property type="match status" value="1"/>
</dbReference>
<dbReference type="GO" id="GO:0006352">
    <property type="term" value="P:DNA-templated transcription initiation"/>
    <property type="evidence" value="ECO:0007669"/>
    <property type="project" value="InterPro"/>
</dbReference>
<dbReference type="Pfam" id="PF08281">
    <property type="entry name" value="Sigma70_r4_2"/>
    <property type="match status" value="1"/>
</dbReference>
<keyword evidence="4" id="KW-0238">DNA-binding</keyword>
<gene>
    <name evidence="8" type="ORF">IAB77_03080</name>
</gene>
<dbReference type="InterPro" id="IPR007627">
    <property type="entry name" value="RNA_pol_sigma70_r2"/>
</dbReference>
<keyword evidence="2" id="KW-0805">Transcription regulation</keyword>
<dbReference type="Gene3D" id="1.10.10.10">
    <property type="entry name" value="Winged helix-like DNA-binding domain superfamily/Winged helix DNA-binding domain"/>
    <property type="match status" value="1"/>
</dbReference>